<sequence>MLSVEQVVNKKLPNLKKTPWLEKSATWFLRHLLHEKDIQQFANSLSPLDGIDFVEHVLDYFHFNYSYSAKNLDNIPTAGRLIIIANHPIGSLDGLALLRLVSEVRDDVKIVANDWLTELEPLKPMLLPVNVFGEKPQPSDLRNIREYLHSEGCVIIFPAGEVSRLRPNGIKDTRWAAGFLKIAKSTQSDILPIRLNAHNSAWFYTASMVYKPLATALLVKEMFRQQKKQVHCDIGERIPLSAFNQPTINLNQQVKLFKKHLYRVGSTKPTIYPTQTAIARPEPRQPLKSAIESCELLGETHCGKKIYLYEFSGSSPILREIGRLREVAFRTVGEGTWNRRDLDEYDTWYMHLILWDPDDLEIAGAYRLGDCRQIIQSKGCDGLYTNSFYRFEEGMKLIFEEGLELGRSFVQPRYWGKRSLEYLWVGIGALLRKHPRYRYLFGSVSISNALPKNAQAALVDFYSAHFPPLKPLATANIPYQSTQASTTPTFSGSNYSEEFSQLKTYLANIGVSIPTMYKQYSELCEKGGVQFLTFGIDPDFNNSIDGFVLVDIHKLKDKKRKRYLETR</sequence>
<evidence type="ECO:0000256" key="5">
    <source>
        <dbReference type="ARBA" id="ARBA00023315"/>
    </source>
</evidence>
<comment type="function">
    <text evidence="9">Catalyzes the first step in the biosynthesis of ornithine lipids, which are phosphorus-free membrane lipids. Catalyzes the 3-hydroxyacyl-acyl carrier protein-dependent acylation of ornithine to form lyso-ornithine lipid (LOL).</text>
</comment>
<evidence type="ECO:0000256" key="9">
    <source>
        <dbReference type="ARBA" id="ARBA00045724"/>
    </source>
</evidence>
<protein>
    <recommendedName>
        <fullName evidence="8">L-ornithine N(alpha)-acyltransferase</fullName>
        <ecNumber evidence="7">2.3.2.30</ecNumber>
    </recommendedName>
</protein>
<comment type="pathway">
    <text evidence="1">Lipid metabolism.</text>
</comment>
<dbReference type="PANTHER" id="PTHR37323">
    <property type="entry name" value="GCN5-RELATED N-ACETYLTRANSFERASE"/>
    <property type="match status" value="1"/>
</dbReference>
<comment type="similarity">
    <text evidence="6">Belongs to the acetyltransferase family. OlsB subfamily.</text>
</comment>
<dbReference type="Pfam" id="PF13444">
    <property type="entry name" value="Acetyltransf_5"/>
    <property type="match status" value="1"/>
</dbReference>
<proteinExistence type="inferred from homology"/>
<dbReference type="EMBL" id="CP022133">
    <property type="protein sequence ID" value="ASG66186.1"/>
    <property type="molecule type" value="Genomic_DNA"/>
</dbReference>
<evidence type="ECO:0000256" key="6">
    <source>
        <dbReference type="ARBA" id="ARBA00038095"/>
    </source>
</evidence>
<evidence type="ECO:0000256" key="4">
    <source>
        <dbReference type="ARBA" id="ARBA00023098"/>
    </source>
</evidence>
<keyword evidence="13" id="KW-1185">Reference proteome</keyword>
<dbReference type="Pfam" id="PF19576">
    <property type="entry name" value="Acyltransf_2"/>
    <property type="match status" value="1"/>
</dbReference>
<dbReference type="RefSeq" id="WP_088768567.1">
    <property type="nucleotide sequence ID" value="NZ_CP022133.1"/>
</dbReference>
<evidence type="ECO:0000256" key="2">
    <source>
        <dbReference type="ARBA" id="ARBA00022516"/>
    </source>
</evidence>
<comment type="catalytic activity">
    <reaction evidence="10">
        <text>a (3R)-hydroxyacyl-[ACP] + L-ornithine = a lyso-ornithine lipid + holo-[ACP] + H(+)</text>
        <dbReference type="Rhea" id="RHEA:20633"/>
        <dbReference type="Rhea" id="RHEA-COMP:9685"/>
        <dbReference type="Rhea" id="RHEA-COMP:9945"/>
        <dbReference type="ChEBI" id="CHEBI:15378"/>
        <dbReference type="ChEBI" id="CHEBI:46911"/>
        <dbReference type="ChEBI" id="CHEBI:64479"/>
        <dbReference type="ChEBI" id="CHEBI:78827"/>
        <dbReference type="ChEBI" id="CHEBI:138482"/>
        <dbReference type="EC" id="2.3.2.30"/>
    </reaction>
    <physiologicalReaction direction="left-to-right" evidence="10">
        <dbReference type="Rhea" id="RHEA:20634"/>
    </physiologicalReaction>
</comment>
<dbReference type="SUPFAM" id="SSF55729">
    <property type="entry name" value="Acyl-CoA N-acyltransferases (Nat)"/>
    <property type="match status" value="1"/>
</dbReference>
<evidence type="ECO:0000259" key="11">
    <source>
        <dbReference type="SMART" id="SM00563"/>
    </source>
</evidence>
<evidence type="ECO:0000313" key="12">
    <source>
        <dbReference type="EMBL" id="ASG66186.1"/>
    </source>
</evidence>
<organism evidence="12 13">
    <name type="scientific">Idiomarina piscisalsi</name>
    <dbReference type="NCBI Taxonomy" id="1096243"/>
    <lineage>
        <taxon>Bacteria</taxon>
        <taxon>Pseudomonadati</taxon>
        <taxon>Pseudomonadota</taxon>
        <taxon>Gammaproteobacteria</taxon>
        <taxon>Alteromonadales</taxon>
        <taxon>Idiomarinaceae</taxon>
        <taxon>Idiomarina</taxon>
    </lineage>
</organism>
<keyword evidence="3" id="KW-0808">Transferase</keyword>
<dbReference type="Proteomes" id="UP000197717">
    <property type="component" value="Chromosome"/>
</dbReference>
<evidence type="ECO:0000256" key="10">
    <source>
        <dbReference type="ARBA" id="ARBA00047785"/>
    </source>
</evidence>
<dbReference type="SMART" id="SM00563">
    <property type="entry name" value="PlsC"/>
    <property type="match status" value="1"/>
</dbReference>
<dbReference type="EC" id="2.3.2.30" evidence="7"/>
<dbReference type="SUPFAM" id="SSF69593">
    <property type="entry name" value="Glycerol-3-phosphate (1)-acyltransferase"/>
    <property type="match status" value="1"/>
</dbReference>
<evidence type="ECO:0000256" key="8">
    <source>
        <dbReference type="ARBA" id="ARBA00039866"/>
    </source>
</evidence>
<dbReference type="InterPro" id="IPR052351">
    <property type="entry name" value="Ornithine_N-alpha-AT"/>
</dbReference>
<dbReference type="InterPro" id="IPR045746">
    <property type="entry name" value="ACT14924-like_Acyltransf_dom"/>
</dbReference>
<dbReference type="InterPro" id="IPR002123">
    <property type="entry name" value="Plipid/glycerol_acylTrfase"/>
</dbReference>
<feature type="domain" description="Phospholipid/glycerol acyltransferase" evidence="11">
    <location>
        <begin position="81"/>
        <end position="198"/>
    </location>
</feature>
<evidence type="ECO:0000256" key="7">
    <source>
        <dbReference type="ARBA" id="ARBA00039058"/>
    </source>
</evidence>
<evidence type="ECO:0000313" key="13">
    <source>
        <dbReference type="Proteomes" id="UP000197717"/>
    </source>
</evidence>
<gene>
    <name evidence="12" type="ORF">CEW91_08545</name>
</gene>
<keyword evidence="2" id="KW-0444">Lipid biosynthesis</keyword>
<name>A0ABM6LUE1_9GAMM</name>
<accession>A0ABM6LUE1</accession>
<keyword evidence="5" id="KW-0012">Acyltransferase</keyword>
<keyword evidence="4" id="KW-0443">Lipid metabolism</keyword>
<dbReference type="InterPro" id="IPR016181">
    <property type="entry name" value="Acyl_CoA_acyltransferase"/>
</dbReference>
<evidence type="ECO:0000256" key="1">
    <source>
        <dbReference type="ARBA" id="ARBA00005189"/>
    </source>
</evidence>
<evidence type="ECO:0000256" key="3">
    <source>
        <dbReference type="ARBA" id="ARBA00022679"/>
    </source>
</evidence>
<dbReference type="PANTHER" id="PTHR37323:SF1">
    <property type="entry name" value="L-ORNITHINE N(ALPHA)-ACYLTRANSFERASE"/>
    <property type="match status" value="1"/>
</dbReference>
<reference evidence="12 13" key="1">
    <citation type="submission" date="2017-06" db="EMBL/GenBank/DDBJ databases">
        <title>Complete genome sequence of Idiomarina piscisalsi strain 10PY1A isolated from soil of Soudi Arabia.</title>
        <authorList>
            <person name="Kim M.-C."/>
            <person name="Jung B.K."/>
            <person name="Budiyanto F."/>
            <person name="Nzila A."/>
            <person name="Shin J.-H."/>
        </authorList>
    </citation>
    <scope>NUCLEOTIDE SEQUENCE [LARGE SCALE GENOMIC DNA]</scope>
    <source>
        <strain evidence="12 13">10PY1A</strain>
    </source>
</reference>